<keyword evidence="3" id="KW-1185">Reference proteome</keyword>
<keyword evidence="1" id="KW-0472">Membrane</keyword>
<sequence>MNITEVLTALKRTNIDTVEILTLITAFIAIIVLCDLERAQYAPELHAYIVKDYLWEIELV</sequence>
<dbReference type="Proteomes" id="UP000007878">
    <property type="component" value="Chromosome"/>
</dbReference>
<organism evidence="2 3">
    <name type="scientific">Rickettsia canadensis str. CA410</name>
    <dbReference type="NCBI Taxonomy" id="1105107"/>
    <lineage>
        <taxon>Bacteria</taxon>
        <taxon>Pseudomonadati</taxon>
        <taxon>Pseudomonadota</taxon>
        <taxon>Alphaproteobacteria</taxon>
        <taxon>Rickettsiales</taxon>
        <taxon>Rickettsiaceae</taxon>
        <taxon>Rickettsieae</taxon>
        <taxon>Rickettsia</taxon>
        <taxon>belli group</taxon>
    </lineage>
</organism>
<proteinExistence type="predicted"/>
<protein>
    <submittedName>
        <fullName evidence="2">Uncharacterized protein</fullName>
    </submittedName>
</protein>
<evidence type="ECO:0000313" key="2">
    <source>
        <dbReference type="EMBL" id="AFB21503.1"/>
    </source>
</evidence>
<feature type="transmembrane region" description="Helical" evidence="1">
    <location>
        <begin position="20"/>
        <end position="36"/>
    </location>
</feature>
<gene>
    <name evidence="2" type="ORF">RCA_04770</name>
</gene>
<name>A0ABN4AAJ9_RICCA</name>
<keyword evidence="1" id="KW-1133">Transmembrane helix</keyword>
<dbReference type="EMBL" id="CP003304">
    <property type="protein sequence ID" value="AFB21503.1"/>
    <property type="molecule type" value="Genomic_DNA"/>
</dbReference>
<reference evidence="3" key="1">
    <citation type="submission" date="2012-02" db="EMBL/GenBank/DDBJ databases">
        <title>Complete genome sequence of Rickettsia parkeri strain Portsmouth.</title>
        <authorList>
            <person name="Johnson S.L."/>
            <person name="Munk A.C."/>
            <person name="Han S."/>
            <person name="Bruce D.C."/>
            <person name="Dasch G.A."/>
        </authorList>
    </citation>
    <scope>NUCLEOTIDE SEQUENCE [LARGE SCALE GENOMIC DNA]</scope>
    <source>
        <strain evidence="3">CA410</strain>
    </source>
</reference>
<accession>A0ABN4AAJ9</accession>
<keyword evidence="1" id="KW-0812">Transmembrane</keyword>
<evidence type="ECO:0000313" key="3">
    <source>
        <dbReference type="Proteomes" id="UP000007878"/>
    </source>
</evidence>
<evidence type="ECO:0000256" key="1">
    <source>
        <dbReference type="SAM" id="Phobius"/>
    </source>
</evidence>
<dbReference type="RefSeq" id="WP_012149140.1">
    <property type="nucleotide sequence ID" value="NC_016929.1"/>
</dbReference>